<name>A0A369WGZ1_9GAMM</name>
<dbReference type="InterPro" id="IPR003749">
    <property type="entry name" value="ThiS/MoaD-like"/>
</dbReference>
<reference evidence="1 2" key="1">
    <citation type="submission" date="2018-07" db="EMBL/GenBank/DDBJ databases">
        <title>Motiliproteus coralliicola sp. nov., a bacterium isolated from Coral.</title>
        <authorList>
            <person name="Wang G."/>
        </authorList>
    </citation>
    <scope>NUCLEOTIDE SEQUENCE [LARGE SCALE GENOMIC DNA]</scope>
    <source>
        <strain evidence="1 2">C34</strain>
    </source>
</reference>
<protein>
    <submittedName>
        <fullName evidence="1">Sulfur carrier protein ThiS</fullName>
    </submittedName>
</protein>
<evidence type="ECO:0000313" key="1">
    <source>
        <dbReference type="EMBL" id="RDE19954.1"/>
    </source>
</evidence>
<dbReference type="Pfam" id="PF02597">
    <property type="entry name" value="ThiS"/>
    <property type="match status" value="1"/>
</dbReference>
<proteinExistence type="predicted"/>
<comment type="caution">
    <text evidence="1">The sequence shown here is derived from an EMBL/GenBank/DDBJ whole genome shotgun (WGS) entry which is preliminary data.</text>
</comment>
<dbReference type="PANTHER" id="PTHR34472:SF1">
    <property type="entry name" value="SULFUR CARRIER PROTEIN THIS"/>
    <property type="match status" value="1"/>
</dbReference>
<dbReference type="AlphaFoldDB" id="A0A369WGZ1"/>
<dbReference type="Gene3D" id="3.10.20.30">
    <property type="match status" value="1"/>
</dbReference>
<keyword evidence="2" id="KW-1185">Reference proteome</keyword>
<dbReference type="CDD" id="cd00565">
    <property type="entry name" value="Ubl_ThiS"/>
    <property type="match status" value="1"/>
</dbReference>
<dbReference type="InterPro" id="IPR010035">
    <property type="entry name" value="Thi_S"/>
</dbReference>
<dbReference type="OrthoDB" id="9800283at2"/>
<dbReference type="InterPro" id="IPR012675">
    <property type="entry name" value="Beta-grasp_dom_sf"/>
</dbReference>
<accession>A0A369WGZ1</accession>
<dbReference type="PANTHER" id="PTHR34472">
    <property type="entry name" value="SULFUR CARRIER PROTEIN THIS"/>
    <property type="match status" value="1"/>
</dbReference>
<dbReference type="SUPFAM" id="SSF54285">
    <property type="entry name" value="MoaD/ThiS"/>
    <property type="match status" value="1"/>
</dbReference>
<dbReference type="InterPro" id="IPR016155">
    <property type="entry name" value="Mopterin_synth/thiamin_S_b"/>
</dbReference>
<gene>
    <name evidence="1" type="primary">thiS</name>
    <name evidence="1" type="ORF">DV711_10955</name>
</gene>
<dbReference type="Proteomes" id="UP000253769">
    <property type="component" value="Unassembled WGS sequence"/>
</dbReference>
<evidence type="ECO:0000313" key="2">
    <source>
        <dbReference type="Proteomes" id="UP000253769"/>
    </source>
</evidence>
<dbReference type="EMBL" id="QQOH01000003">
    <property type="protein sequence ID" value="RDE19954.1"/>
    <property type="molecule type" value="Genomic_DNA"/>
</dbReference>
<dbReference type="NCBIfam" id="TIGR01683">
    <property type="entry name" value="thiS"/>
    <property type="match status" value="1"/>
</dbReference>
<organism evidence="1 2">
    <name type="scientific">Motiliproteus coralliicola</name>
    <dbReference type="NCBI Taxonomy" id="2283196"/>
    <lineage>
        <taxon>Bacteria</taxon>
        <taxon>Pseudomonadati</taxon>
        <taxon>Pseudomonadota</taxon>
        <taxon>Gammaproteobacteria</taxon>
        <taxon>Oceanospirillales</taxon>
        <taxon>Oceanospirillaceae</taxon>
        <taxon>Motiliproteus</taxon>
    </lineage>
</organism>
<sequence>MEVEVNGETQQLPSGATLEQLLERMALTEQRLAIELNLQVIPRSRFGQVELQSRDRVEIVHAIGGG</sequence>